<dbReference type="Proteomes" id="UP000245119">
    <property type="component" value="Linkage Group LG9"/>
</dbReference>
<evidence type="ECO:0000256" key="8">
    <source>
        <dbReference type="ARBA" id="ARBA00029656"/>
    </source>
</evidence>
<feature type="binding site" evidence="10">
    <location>
        <position position="102"/>
    </location>
    <ligand>
        <name>Zn(2+)</name>
        <dbReference type="ChEBI" id="CHEBI:29105"/>
        <label>1</label>
    </ligand>
</feature>
<dbReference type="GO" id="GO:0006520">
    <property type="term" value="P:amino acid metabolic process"/>
    <property type="evidence" value="ECO:0007669"/>
    <property type="project" value="InterPro"/>
</dbReference>
<evidence type="ECO:0000256" key="2">
    <source>
        <dbReference type="ARBA" id="ARBA00006247"/>
    </source>
</evidence>
<dbReference type="EMBL" id="PZQS01000009">
    <property type="protein sequence ID" value="PVD24842.1"/>
    <property type="molecule type" value="Genomic_DNA"/>
</dbReference>
<keyword evidence="7 10" id="KW-0862">Zinc</keyword>
<comment type="cofactor">
    <cofactor evidence="10">
        <name>Zn(2+)</name>
        <dbReference type="ChEBI" id="CHEBI:29105"/>
    </cofactor>
    <text evidence="10">Binds 2 Zn(2+) ions per subunit.</text>
</comment>
<evidence type="ECO:0000256" key="6">
    <source>
        <dbReference type="ARBA" id="ARBA00022801"/>
    </source>
</evidence>
<evidence type="ECO:0000259" key="11">
    <source>
        <dbReference type="Pfam" id="PF07687"/>
    </source>
</evidence>
<dbReference type="SUPFAM" id="SSF53187">
    <property type="entry name" value="Zn-dependent exopeptidases"/>
    <property type="match status" value="1"/>
</dbReference>
<dbReference type="GO" id="GO:0046872">
    <property type="term" value="F:metal ion binding"/>
    <property type="evidence" value="ECO:0007669"/>
    <property type="project" value="UniProtKB-KW"/>
</dbReference>
<dbReference type="Gene3D" id="3.40.630.10">
    <property type="entry name" value="Zn peptidases"/>
    <property type="match status" value="1"/>
</dbReference>
<evidence type="ECO:0000256" key="9">
    <source>
        <dbReference type="PIRSR" id="PIRSR036696-1"/>
    </source>
</evidence>
<dbReference type="PANTHER" id="PTHR45892">
    <property type="entry name" value="AMINOACYLASE-1"/>
    <property type="match status" value="1"/>
</dbReference>
<feature type="active site" evidence="9">
    <location>
        <position position="104"/>
    </location>
</feature>
<feature type="binding site" evidence="10">
    <location>
        <position position="170"/>
    </location>
    <ligand>
        <name>Zn(2+)</name>
        <dbReference type="ChEBI" id="CHEBI:29105"/>
        <label>2</label>
    </ligand>
</feature>
<dbReference type="PROSITE" id="PS00758">
    <property type="entry name" value="ARGE_DAPE_CPG2_1"/>
    <property type="match status" value="1"/>
</dbReference>
<keyword evidence="6" id="KW-0378">Hydrolase</keyword>
<dbReference type="InterPro" id="IPR001261">
    <property type="entry name" value="ArgE/DapE_CS"/>
</dbReference>
<gene>
    <name evidence="12" type="ORF">C0Q70_15328</name>
</gene>
<dbReference type="NCBIfam" id="TIGR01880">
    <property type="entry name" value="Ac-peptdase-euk"/>
    <property type="match status" value="1"/>
</dbReference>
<name>A0A2T7NUK8_POMCA</name>
<dbReference type="EC" id="3.5.1.14" evidence="3"/>
<evidence type="ECO:0000256" key="7">
    <source>
        <dbReference type="ARBA" id="ARBA00022833"/>
    </source>
</evidence>
<comment type="caution">
    <text evidence="12">The sequence shown here is derived from an EMBL/GenBank/DDBJ whole genome shotgun (WGS) entry which is preliminary data.</text>
</comment>
<evidence type="ECO:0000256" key="1">
    <source>
        <dbReference type="ARBA" id="ARBA00004496"/>
    </source>
</evidence>
<accession>A0A2T7NUK8</accession>
<feature type="binding site" evidence="10">
    <location>
        <position position="135"/>
    </location>
    <ligand>
        <name>Zn(2+)</name>
        <dbReference type="ChEBI" id="CHEBI:29105"/>
        <label>1</label>
    </ligand>
</feature>
<comment type="subcellular location">
    <subcellularLocation>
        <location evidence="1">Cytoplasm</location>
    </subcellularLocation>
</comment>
<dbReference type="SUPFAM" id="SSF55031">
    <property type="entry name" value="Bacterial exopeptidase dimerisation domain"/>
    <property type="match status" value="1"/>
</dbReference>
<feature type="domain" description="Peptidase M20 dimerisation" evidence="11">
    <location>
        <begin position="211"/>
        <end position="323"/>
    </location>
</feature>
<dbReference type="InterPro" id="IPR036264">
    <property type="entry name" value="Bact_exopeptidase_dim_dom"/>
</dbReference>
<evidence type="ECO:0000256" key="10">
    <source>
        <dbReference type="PIRSR" id="PIRSR036696-2"/>
    </source>
</evidence>
<dbReference type="Pfam" id="PF07687">
    <property type="entry name" value="M20_dimer"/>
    <property type="match status" value="1"/>
</dbReference>
<organism evidence="12 13">
    <name type="scientific">Pomacea canaliculata</name>
    <name type="common">Golden apple snail</name>
    <dbReference type="NCBI Taxonomy" id="400727"/>
    <lineage>
        <taxon>Eukaryota</taxon>
        <taxon>Metazoa</taxon>
        <taxon>Spiralia</taxon>
        <taxon>Lophotrochozoa</taxon>
        <taxon>Mollusca</taxon>
        <taxon>Gastropoda</taxon>
        <taxon>Caenogastropoda</taxon>
        <taxon>Architaenioglossa</taxon>
        <taxon>Ampullarioidea</taxon>
        <taxon>Ampullariidae</taxon>
        <taxon>Pomacea</taxon>
    </lineage>
</organism>
<proteinExistence type="inferred from homology"/>
<comment type="similarity">
    <text evidence="2">Belongs to the peptidase M20A family.</text>
</comment>
<dbReference type="PROSITE" id="PS00759">
    <property type="entry name" value="ARGE_DAPE_CPG2_2"/>
    <property type="match status" value="1"/>
</dbReference>
<dbReference type="OMA" id="MDCVETI"/>
<protein>
    <recommendedName>
        <fullName evidence="3">N-acyl-aliphatic-L-amino acid amidohydrolase</fullName>
        <ecNumber evidence="3">3.5.1.14</ecNumber>
    </recommendedName>
    <alternativeName>
        <fullName evidence="8">N-acyl-L-amino-acid amidohydrolase</fullName>
    </alternativeName>
</protein>
<dbReference type="InterPro" id="IPR052083">
    <property type="entry name" value="Aminoacylase-1_M20A"/>
</dbReference>
<dbReference type="CDD" id="cd05646">
    <property type="entry name" value="M20_AcylaseI_like"/>
    <property type="match status" value="1"/>
</dbReference>
<dbReference type="FunFam" id="3.30.70.360:FF:000005">
    <property type="entry name" value="Putative Aminoacylase-1"/>
    <property type="match status" value="1"/>
</dbReference>
<feature type="active site" description="Proton acceptor" evidence="9">
    <location>
        <position position="169"/>
    </location>
</feature>
<feature type="binding site" evidence="10">
    <location>
        <position position="197"/>
    </location>
    <ligand>
        <name>Zn(2+)</name>
        <dbReference type="ChEBI" id="CHEBI:29105"/>
        <label>1</label>
    </ligand>
</feature>
<dbReference type="AlphaFoldDB" id="A0A2T7NUK8"/>
<dbReference type="PANTHER" id="PTHR45892:SF1">
    <property type="entry name" value="AMINOACYLASE-1"/>
    <property type="match status" value="1"/>
</dbReference>
<dbReference type="GO" id="GO:0005737">
    <property type="term" value="C:cytoplasm"/>
    <property type="evidence" value="ECO:0007669"/>
    <property type="project" value="UniProtKB-SubCell"/>
</dbReference>
<keyword evidence="13" id="KW-1185">Reference proteome</keyword>
<dbReference type="FunFam" id="3.40.630.10:FF:000019">
    <property type="entry name" value="Aminoacylase 1"/>
    <property type="match status" value="1"/>
</dbReference>
<feature type="binding site" evidence="10">
    <location>
        <position position="135"/>
    </location>
    <ligand>
        <name>Zn(2+)</name>
        <dbReference type="ChEBI" id="CHEBI:29105"/>
        <label>2</label>
    </ligand>
</feature>
<dbReference type="FunFam" id="1.10.150.900:FF:000001">
    <property type="entry name" value="Aminoacylase-1, putative"/>
    <property type="match status" value="1"/>
</dbReference>
<dbReference type="PIRSF" id="PIRSF036696">
    <property type="entry name" value="ACY-1"/>
    <property type="match status" value="1"/>
</dbReference>
<evidence type="ECO:0000256" key="4">
    <source>
        <dbReference type="ARBA" id="ARBA00022490"/>
    </source>
</evidence>
<keyword evidence="5 10" id="KW-0479">Metal-binding</keyword>
<dbReference type="Gene3D" id="3.30.70.360">
    <property type="match status" value="1"/>
</dbReference>
<evidence type="ECO:0000313" key="13">
    <source>
        <dbReference type="Proteomes" id="UP000245119"/>
    </source>
</evidence>
<dbReference type="Pfam" id="PF01546">
    <property type="entry name" value="Peptidase_M20"/>
    <property type="match status" value="1"/>
</dbReference>
<dbReference type="GO" id="GO:0004046">
    <property type="term" value="F:aminoacylase activity"/>
    <property type="evidence" value="ECO:0007669"/>
    <property type="project" value="UniProtKB-EC"/>
</dbReference>
<keyword evidence="4" id="KW-0963">Cytoplasm</keyword>
<reference evidence="12 13" key="1">
    <citation type="submission" date="2018-04" db="EMBL/GenBank/DDBJ databases">
        <title>The genome of golden apple snail Pomacea canaliculata provides insight into stress tolerance and invasive adaptation.</title>
        <authorList>
            <person name="Liu C."/>
            <person name="Liu B."/>
            <person name="Ren Y."/>
            <person name="Zhang Y."/>
            <person name="Wang H."/>
            <person name="Li S."/>
            <person name="Jiang F."/>
            <person name="Yin L."/>
            <person name="Zhang G."/>
            <person name="Qian W."/>
            <person name="Fan W."/>
        </authorList>
    </citation>
    <scope>NUCLEOTIDE SEQUENCE [LARGE SCALE GENOMIC DNA]</scope>
    <source>
        <strain evidence="12">SZHN2017</strain>
        <tissue evidence="12">Muscle</tissue>
    </source>
</reference>
<evidence type="ECO:0000313" key="12">
    <source>
        <dbReference type="EMBL" id="PVD24842.1"/>
    </source>
</evidence>
<dbReference type="InterPro" id="IPR011650">
    <property type="entry name" value="Peptidase_M20_dimer"/>
</dbReference>
<feature type="binding site" evidence="10">
    <location>
        <position position="395"/>
    </location>
    <ligand>
        <name>Zn(2+)</name>
        <dbReference type="ChEBI" id="CHEBI:29105"/>
        <label>2</label>
    </ligand>
</feature>
<dbReference type="STRING" id="400727.A0A2T7NUK8"/>
<dbReference type="OrthoDB" id="3064516at2759"/>
<evidence type="ECO:0000256" key="5">
    <source>
        <dbReference type="ARBA" id="ARBA00022723"/>
    </source>
</evidence>
<dbReference type="InterPro" id="IPR010159">
    <property type="entry name" value="N-acyl_aa_amidohydrolase"/>
</dbReference>
<dbReference type="InterPro" id="IPR002933">
    <property type="entry name" value="Peptidase_M20"/>
</dbReference>
<dbReference type="Gene3D" id="1.10.150.900">
    <property type="match status" value="1"/>
</dbReference>
<evidence type="ECO:0000256" key="3">
    <source>
        <dbReference type="ARBA" id="ARBA00011913"/>
    </source>
</evidence>
<sequence>MTTHRAALTVSHDTSVVTSPVTSCAAMADDEHPAVTNFRTYLQINTAQPCPDYGEALMFFEAMAAEIGLEYRVVHLVAGKSVAILSLPGQQPDLPSIMLYSHIDVVPVYPEHWKYPPFSAYKDENGDIYARGSQDMKCVGIQYLEAVRSLMQQGIQLQRTVHIVFGPDEEIGAKEGMELFVEHEEFKKLNTGFALDEGLASPTDVFRVFYSQRCVWWFSVTFTGQPGHGSAFIEDTAVSKLNKLMNRTLKFRAEQEAKLKADPSLTLGDVTTLNINILKGGVQYNVVPAEMTAGFDMRVPPTANLEQLEAEIKSWCQEAGAEYTLEWTQQGEDQDMTSTEDSNVWWSAFSKACQALNLKIKKEIFPAGSDGRYLRKLGIPVLGFSPMINTPVLLHDHNEYLNEQVFLNGIRVYEKIISSLANVIEVEN</sequence>